<organism evidence="5 6">
    <name type="scientific">Clytia hemisphaerica</name>
    <dbReference type="NCBI Taxonomy" id="252671"/>
    <lineage>
        <taxon>Eukaryota</taxon>
        <taxon>Metazoa</taxon>
        <taxon>Cnidaria</taxon>
        <taxon>Hydrozoa</taxon>
        <taxon>Hydroidolina</taxon>
        <taxon>Leptothecata</taxon>
        <taxon>Obeliida</taxon>
        <taxon>Clytiidae</taxon>
        <taxon>Clytia</taxon>
    </lineage>
</organism>
<dbReference type="SUPFAM" id="SSF52540">
    <property type="entry name" value="P-loop containing nucleoside triphosphate hydrolases"/>
    <property type="match status" value="1"/>
</dbReference>
<evidence type="ECO:0000259" key="4">
    <source>
        <dbReference type="Pfam" id="PF25408"/>
    </source>
</evidence>
<feature type="region of interest" description="Disordered" evidence="2">
    <location>
        <begin position="330"/>
        <end position="396"/>
    </location>
</feature>
<feature type="compositionally biased region" description="Basic and acidic residues" evidence="2">
    <location>
        <begin position="826"/>
        <end position="838"/>
    </location>
</feature>
<feature type="compositionally biased region" description="Low complexity" evidence="2">
    <location>
        <begin position="963"/>
        <end position="979"/>
    </location>
</feature>
<feature type="region of interest" description="Disordered" evidence="2">
    <location>
        <begin position="598"/>
        <end position="636"/>
    </location>
</feature>
<feature type="compositionally biased region" description="Acidic residues" evidence="2">
    <location>
        <begin position="26"/>
        <end position="37"/>
    </location>
</feature>
<feature type="compositionally biased region" description="Low complexity" evidence="2">
    <location>
        <begin position="1193"/>
        <end position="1203"/>
    </location>
</feature>
<feature type="compositionally biased region" description="Basic and acidic residues" evidence="2">
    <location>
        <begin position="609"/>
        <end position="618"/>
    </location>
</feature>
<reference evidence="5" key="1">
    <citation type="submission" date="2021-01" db="UniProtKB">
        <authorList>
            <consortium name="EnsemblMetazoa"/>
        </authorList>
    </citation>
    <scope>IDENTIFICATION</scope>
</reference>
<feature type="compositionally biased region" description="Basic and acidic residues" evidence="2">
    <location>
        <begin position="857"/>
        <end position="877"/>
    </location>
</feature>
<dbReference type="GO" id="GO:0005524">
    <property type="term" value="F:ATP binding"/>
    <property type="evidence" value="ECO:0007669"/>
    <property type="project" value="InterPro"/>
</dbReference>
<evidence type="ECO:0000259" key="3">
    <source>
        <dbReference type="Pfam" id="PF00004"/>
    </source>
</evidence>
<dbReference type="Pfam" id="PF00004">
    <property type="entry name" value="AAA"/>
    <property type="match status" value="1"/>
</dbReference>
<feature type="region of interest" description="Disordered" evidence="2">
    <location>
        <begin position="1074"/>
        <end position="1102"/>
    </location>
</feature>
<dbReference type="RefSeq" id="XP_066935170.1">
    <property type="nucleotide sequence ID" value="XM_067079069.1"/>
</dbReference>
<dbReference type="InterPro" id="IPR057568">
    <property type="entry name" value="CortBP2_NAV1-like_AAA_lid"/>
</dbReference>
<dbReference type="GO" id="GO:0022008">
    <property type="term" value="P:neurogenesis"/>
    <property type="evidence" value="ECO:0007669"/>
    <property type="project" value="InterPro"/>
</dbReference>
<feature type="compositionally biased region" description="Polar residues" evidence="2">
    <location>
        <begin position="1074"/>
        <end position="1084"/>
    </location>
</feature>
<feature type="compositionally biased region" description="Polar residues" evidence="2">
    <location>
        <begin position="620"/>
        <end position="636"/>
    </location>
</feature>
<dbReference type="RefSeq" id="XP_066935168.1">
    <property type="nucleotide sequence ID" value="XM_067079067.1"/>
</dbReference>
<dbReference type="InterPro" id="IPR027417">
    <property type="entry name" value="P-loop_NTPase"/>
</dbReference>
<dbReference type="Proteomes" id="UP000594262">
    <property type="component" value="Unplaced"/>
</dbReference>
<keyword evidence="1" id="KW-0175">Coiled coil</keyword>
<feature type="compositionally biased region" description="Low complexity" evidence="2">
    <location>
        <begin position="330"/>
        <end position="340"/>
    </location>
</feature>
<dbReference type="InterPro" id="IPR039041">
    <property type="entry name" value="Nav/unc-53"/>
</dbReference>
<dbReference type="Pfam" id="PF25408">
    <property type="entry name" value="AAA_lid_NAV1"/>
    <property type="match status" value="1"/>
</dbReference>
<dbReference type="PANTHER" id="PTHR12784">
    <property type="entry name" value="STEERIN"/>
    <property type="match status" value="1"/>
</dbReference>
<feature type="region of interest" description="Disordered" evidence="2">
    <location>
        <begin position="1143"/>
        <end position="1169"/>
    </location>
</feature>
<keyword evidence="6" id="KW-1185">Reference proteome</keyword>
<accession>A0A7M5UG10</accession>
<feature type="compositionally biased region" description="Low complexity" evidence="2">
    <location>
        <begin position="1045"/>
        <end position="1056"/>
    </location>
</feature>
<dbReference type="EnsemblMetazoa" id="CLYHEMT010159.1">
    <property type="protein sequence ID" value="CLYHEMP010159.1"/>
    <property type="gene ID" value="CLYHEMG010159"/>
</dbReference>
<feature type="region of interest" description="Disordered" evidence="2">
    <location>
        <begin position="826"/>
        <end position="1008"/>
    </location>
</feature>
<feature type="compositionally biased region" description="Polar residues" evidence="2">
    <location>
        <begin position="992"/>
        <end position="1008"/>
    </location>
</feature>
<evidence type="ECO:0000313" key="6">
    <source>
        <dbReference type="Proteomes" id="UP000594262"/>
    </source>
</evidence>
<feature type="compositionally biased region" description="Basic and acidic residues" evidence="2">
    <location>
        <begin position="41"/>
        <end position="56"/>
    </location>
</feature>
<evidence type="ECO:0000256" key="2">
    <source>
        <dbReference type="SAM" id="MobiDB-lite"/>
    </source>
</evidence>
<feature type="compositionally biased region" description="Polar residues" evidence="2">
    <location>
        <begin position="944"/>
        <end position="962"/>
    </location>
</feature>
<feature type="region of interest" description="Disordered" evidence="2">
    <location>
        <begin position="691"/>
        <end position="725"/>
    </location>
</feature>
<protein>
    <recommendedName>
        <fullName evidence="7">AAA+ ATPase domain-containing protein</fullName>
    </recommendedName>
</protein>
<proteinExistence type="predicted"/>
<feature type="compositionally biased region" description="Polar residues" evidence="2">
    <location>
        <begin position="1208"/>
        <end position="1220"/>
    </location>
</feature>
<feature type="compositionally biased region" description="Low complexity" evidence="2">
    <location>
        <begin position="363"/>
        <end position="379"/>
    </location>
</feature>
<feature type="compositionally biased region" description="Basic residues" evidence="2">
    <location>
        <begin position="908"/>
        <end position="922"/>
    </location>
</feature>
<evidence type="ECO:0000313" key="5">
    <source>
        <dbReference type="EnsemblMetazoa" id="CLYHEMP010159.1"/>
    </source>
</evidence>
<dbReference type="InterPro" id="IPR003959">
    <property type="entry name" value="ATPase_AAA_core"/>
</dbReference>
<feature type="compositionally biased region" description="Polar residues" evidence="2">
    <location>
        <begin position="898"/>
        <end position="907"/>
    </location>
</feature>
<name>A0A7M5UG10_9CNID</name>
<feature type="region of interest" description="Disordered" evidence="2">
    <location>
        <begin position="21"/>
        <end position="76"/>
    </location>
</feature>
<feature type="compositionally biased region" description="Low complexity" evidence="2">
    <location>
        <begin position="709"/>
        <end position="720"/>
    </location>
</feature>
<evidence type="ECO:0000256" key="1">
    <source>
        <dbReference type="ARBA" id="ARBA00023054"/>
    </source>
</evidence>
<feature type="compositionally biased region" description="Polar residues" evidence="2">
    <location>
        <begin position="1092"/>
        <end position="1102"/>
    </location>
</feature>
<feature type="region of interest" description="Disordered" evidence="2">
    <location>
        <begin position="1041"/>
        <end position="1060"/>
    </location>
</feature>
<dbReference type="PANTHER" id="PTHR12784:SF28">
    <property type="entry name" value="PROTEIN SICKIE"/>
    <property type="match status" value="1"/>
</dbReference>
<feature type="compositionally biased region" description="Low complexity" evidence="2">
    <location>
        <begin position="271"/>
        <end position="290"/>
    </location>
</feature>
<dbReference type="Gene3D" id="3.40.50.300">
    <property type="entry name" value="P-loop containing nucleotide triphosphate hydrolases"/>
    <property type="match status" value="1"/>
</dbReference>
<feature type="domain" description="CortBP2/NAV1-like AAA+ ATPase lid" evidence="4">
    <location>
        <begin position="1517"/>
        <end position="1620"/>
    </location>
</feature>
<sequence length="1690" mass="191859">MSSLKKKDYYQFCYDENEIVSSNENSFEEVDSDEEDVFTGSRKENETDGTRTELSSKGHGRGQEAGAATQYPDSNIETPDHICGSRDEEVLDDFIDDIFTFDDEDCAITGNQGNGPQYTPRNRLTFEQMEFLDDDEHTETDFVKNNDIVSNNDDSDVFSSTSTVDQIVGSPSSVESFQLDGYVIEIDEESNTININTSPIPENLNSGAKNGSVFAYKETNSEPLFEGLNPNRSTNGVLFSYLPPSGLDEYEDGDLSHFLSVPSPRQDDELSSSGVSLDSSGNSPASSAPSLNTEIDRLRNFEQSLICDLNTPAFERSRFRRISGASTNSGSLLGKSAKSLESLKSRSSTPDHRSKSSKKLKETTSSMFRLKRSSSMSLSKQKHRLSKNRDSMTDPSIWNSASSSELTLQQPSPFVRTIFQFIETEDDEMFPSSSHEDLTMIPIFSMRHKLFTDIGKTNSLSRRHKHKNNLSSIVRQIQQDSHEPVLLSTGRRVCETAEFLIAVISYLDRIRKAKEIVEETGMSRLPQQPHSNRFERLSLRKSYLMPLTLHERFSKKYDNTVFNEDLILTELASRKGSKRNSTNEDSLLNRSKSLRNLSFGSLRRKAKPKHQDSKREEDLSTNSSTANNQNHINSTKDNILRNHINDHEKTHLSCYFDSKVEGGEEALVVDIEHGVEKNQAVLNDNKMTKMVQSAKDGGMKKQENNGDLNQSNSSAKQSSKQQKKLLEDDNVCKNCSNALSVAEQQQLNSELTEKSSQSTIRYLAGKFKKINKRSKIPDVEYWTEQAPQENVERTQQQSPDVDKLRQQFEIVKGDMEENKDLLQVVEDVKVERKEDGGKKKSSGLRRSLSWRLRKDKGKNELNDDQSPKIKEKTEKPNKFSSIRSMFEPLSPSEKKKFSVQQGDQQKTPIRRRSTNSKGPHNRSKTDSVVSLRYSKIDDDGVHLSPNTANSPLSTPSSPEMLNSSGGLSSEVYSSSDSSPVSPPDGRKKSFMTRITQDTQVESRQQSSERIIVDVPLHLIPPEIAVRSPKSSPKTSRRIIAAKARPQSPASPLSSSPETRTRLSTFAHKKTSITIPSIENHNQHTSTKKLSESPLSSPETRTRLSTVIRRPTASSSTQNEEPKFVTAKEINNNLFDRMDNRKRQENEDTAHAPVIKPTPIRPSTIGVVKPKQNGSNVAMVSPIMKSDMVQTMASTSPLTTPSTTDNIHENSSSLRISPTSKSVRRRQTIDNVERPGNHLYSSGNTRQIEVFLLLDQDQKTKDAFKIETINIDRSISYRDIENSIIEGFNKHLQLLDQQKLDINREDIAYLQMAQHKISIGSPFDLSQVNIENGYLPCQMFLKGNNEWSLASMAYDTLIPKTYLEKYVSLILTHRQVVFYGPSGTGKSYIARRIATIISHRMNNNTIPMLTYKNMTPEQWKDLLKDLKNNKRNQPYVILVDGFASNFIKQGKDLTEIISTSESIHPQPYVICTLTQSPNYEIPSTWQNNFKWIWLPNHEEPINGVLQRFLRRRYTQHGHKDTYQEVFRVADWLAETWRYINTILEKFNSAECTIGPTMFYTCPIDINAAEEWFIDLWNYSITPYFLHAIKCGIKLYGQRHQWIDPLDWILKSYPWKPNTTPGKVDKKTKLRRIRPEDVGFQTSCNNTQPQVDSESEKQRLLDFLRQLEILMRDGGLGELPNFEQSSQYESSI</sequence>
<feature type="region of interest" description="Disordered" evidence="2">
    <location>
        <begin position="1193"/>
        <end position="1224"/>
    </location>
</feature>
<dbReference type="GeneID" id="136822784"/>
<feature type="domain" description="ATPase AAA-type core" evidence="3">
    <location>
        <begin position="1375"/>
        <end position="1445"/>
    </location>
</feature>
<feature type="compositionally biased region" description="Basic and acidic residues" evidence="2">
    <location>
        <begin position="341"/>
        <end position="362"/>
    </location>
</feature>
<dbReference type="OrthoDB" id="2161974at2759"/>
<evidence type="ECO:0008006" key="7">
    <source>
        <dbReference type="Google" id="ProtNLM"/>
    </source>
</evidence>
<dbReference type="GO" id="GO:0016887">
    <property type="term" value="F:ATP hydrolysis activity"/>
    <property type="evidence" value="ECO:0007669"/>
    <property type="project" value="InterPro"/>
</dbReference>
<feature type="region of interest" description="Disordered" evidence="2">
    <location>
        <begin position="253"/>
        <end position="290"/>
    </location>
</feature>